<sequence length="158" mass="17034">MARSGERVVRAAGDGLGTEGGLRTGGGLRIGELAERTGASARSLRYYEQQGLLRADRDANGYRRYGPDAPETVGQIRELLATGLSTDAIRELLPCAQGGPGLVFCDRSCGAVERQMAQLDAEIAELARKREALATYAHVMRQRRDQDRALASMALRSA</sequence>
<dbReference type="InterPro" id="IPR000551">
    <property type="entry name" value="MerR-type_HTH_dom"/>
</dbReference>
<dbReference type="Gene3D" id="1.10.1660.10">
    <property type="match status" value="1"/>
</dbReference>
<evidence type="ECO:0000256" key="1">
    <source>
        <dbReference type="ARBA" id="ARBA00023125"/>
    </source>
</evidence>
<evidence type="ECO:0000313" key="4">
    <source>
        <dbReference type="Proteomes" id="UP000287830"/>
    </source>
</evidence>
<dbReference type="SMART" id="SM00422">
    <property type="entry name" value="HTH_MERR"/>
    <property type="match status" value="1"/>
</dbReference>
<dbReference type="PROSITE" id="PS50937">
    <property type="entry name" value="HTH_MERR_2"/>
    <property type="match status" value="1"/>
</dbReference>
<dbReference type="Proteomes" id="UP000287830">
    <property type="component" value="Unassembled WGS sequence"/>
</dbReference>
<dbReference type="GO" id="GO:0003677">
    <property type="term" value="F:DNA binding"/>
    <property type="evidence" value="ECO:0007669"/>
    <property type="project" value="UniProtKB-KW"/>
</dbReference>
<dbReference type="InterPro" id="IPR009061">
    <property type="entry name" value="DNA-bd_dom_put_sf"/>
</dbReference>
<dbReference type="AlphaFoldDB" id="A0A7U9PY44"/>
<dbReference type="PANTHER" id="PTHR30204:SF93">
    <property type="entry name" value="HTH MERR-TYPE DOMAIN-CONTAINING PROTEIN"/>
    <property type="match status" value="1"/>
</dbReference>
<dbReference type="GeneID" id="95622026"/>
<comment type="caution">
    <text evidence="3">The sequence shown here is derived from an EMBL/GenBank/DDBJ whole genome shotgun (WGS) entry which is preliminary data.</text>
</comment>
<dbReference type="InterPro" id="IPR047057">
    <property type="entry name" value="MerR_fam"/>
</dbReference>
<organism evidence="3 4">
    <name type="scientific">Streptomyces chrestomyceticus JCM 4735</name>
    <dbReference type="NCBI Taxonomy" id="1306181"/>
    <lineage>
        <taxon>Bacteria</taxon>
        <taxon>Bacillati</taxon>
        <taxon>Actinomycetota</taxon>
        <taxon>Actinomycetes</taxon>
        <taxon>Kitasatosporales</taxon>
        <taxon>Streptomycetaceae</taxon>
        <taxon>Streptomyces</taxon>
    </lineage>
</organism>
<feature type="domain" description="HTH merR-type" evidence="2">
    <location>
        <begin position="27"/>
        <end position="95"/>
    </location>
</feature>
<dbReference type="SUPFAM" id="SSF46955">
    <property type="entry name" value="Putative DNA-binding domain"/>
    <property type="match status" value="1"/>
</dbReference>
<dbReference type="RefSeq" id="WP_307721680.1">
    <property type="nucleotide sequence ID" value="NZ_BHZC01000001.1"/>
</dbReference>
<dbReference type="PANTHER" id="PTHR30204">
    <property type="entry name" value="REDOX-CYCLING DRUG-SENSING TRANSCRIPTIONAL ACTIVATOR SOXR"/>
    <property type="match status" value="1"/>
</dbReference>
<gene>
    <name evidence="3" type="ORF">OEIGOIKO_03088</name>
</gene>
<evidence type="ECO:0000313" key="3">
    <source>
        <dbReference type="EMBL" id="GCD35345.1"/>
    </source>
</evidence>
<dbReference type="GO" id="GO:0003700">
    <property type="term" value="F:DNA-binding transcription factor activity"/>
    <property type="evidence" value="ECO:0007669"/>
    <property type="project" value="InterPro"/>
</dbReference>
<protein>
    <submittedName>
        <fullName evidence="3">MerR family transcriptional regulator</fullName>
    </submittedName>
</protein>
<dbReference type="EMBL" id="BHZC01000001">
    <property type="protein sequence ID" value="GCD35345.1"/>
    <property type="molecule type" value="Genomic_DNA"/>
</dbReference>
<proteinExistence type="predicted"/>
<dbReference type="PRINTS" id="PR00040">
    <property type="entry name" value="HTHMERR"/>
</dbReference>
<reference evidence="3 4" key="1">
    <citation type="submission" date="2018-11" db="EMBL/GenBank/DDBJ databases">
        <title>Whole genome sequence of Streptomyces chrestomyceticus NBRC 13444(T).</title>
        <authorList>
            <person name="Komaki H."/>
            <person name="Tamura T."/>
        </authorList>
    </citation>
    <scope>NUCLEOTIDE SEQUENCE [LARGE SCALE GENOMIC DNA]</scope>
    <source>
        <strain evidence="3 4">NBRC 13444</strain>
    </source>
</reference>
<accession>A0A7U9PY44</accession>
<dbReference type="Pfam" id="PF13411">
    <property type="entry name" value="MerR_1"/>
    <property type="match status" value="1"/>
</dbReference>
<dbReference type="CDD" id="cd01282">
    <property type="entry name" value="HTH_MerR-like_sg3"/>
    <property type="match status" value="1"/>
</dbReference>
<evidence type="ECO:0000259" key="2">
    <source>
        <dbReference type="PROSITE" id="PS50937"/>
    </source>
</evidence>
<keyword evidence="1" id="KW-0238">DNA-binding</keyword>
<name>A0A7U9PY44_9ACTN</name>